<dbReference type="STRING" id="745776.DGo_CA2682"/>
<gene>
    <name evidence="2" type="ordered locus">DGo_CA2682</name>
</gene>
<keyword evidence="3" id="KW-1185">Reference proteome</keyword>
<dbReference type="InterPro" id="IPR029063">
    <property type="entry name" value="SAM-dependent_MTases_sf"/>
</dbReference>
<sequence>MSDLPHSRAWYARLGREQSVYAHPWRRVLSGPDPEETFDGLLAALLTPQAQVLEAGCGHGPDAARFGARAARWVAYDFVPEWVAAAQANAPHAEVHLWDGRGEVPAPLRGPFDLIVSRRGPTSVIRHLPALAAPDARFLYVGPRLDVPQVPAELEAAGWQVLGEWRASVLAHAPTRADWQRRCEWMDEPGRVAEWDWQARAAGLPYREERYTVLAAPA</sequence>
<dbReference type="SUPFAM" id="SSF53335">
    <property type="entry name" value="S-adenosyl-L-methionine-dependent methyltransferases"/>
    <property type="match status" value="1"/>
</dbReference>
<evidence type="ECO:0000313" key="2">
    <source>
        <dbReference type="EMBL" id="AFD26609.1"/>
    </source>
</evidence>
<feature type="domain" description="Methyltransferase" evidence="1">
    <location>
        <begin position="52"/>
        <end position="119"/>
    </location>
</feature>
<dbReference type="RefSeq" id="WP_014686089.1">
    <property type="nucleotide sequence ID" value="NC_017790.1"/>
</dbReference>
<dbReference type="eggNOG" id="COG2264">
    <property type="taxonomic scope" value="Bacteria"/>
</dbReference>
<accession>H8GTW9</accession>
<dbReference type="InterPro" id="IPR041698">
    <property type="entry name" value="Methyltransf_25"/>
</dbReference>
<proteinExistence type="predicted"/>
<evidence type="ECO:0000259" key="1">
    <source>
        <dbReference type="Pfam" id="PF13649"/>
    </source>
</evidence>
<dbReference type="Proteomes" id="UP000007575">
    <property type="component" value="Chromosome"/>
</dbReference>
<evidence type="ECO:0000313" key="3">
    <source>
        <dbReference type="Proteomes" id="UP000007575"/>
    </source>
</evidence>
<protein>
    <recommendedName>
        <fullName evidence="1">Methyltransferase domain-containing protein</fullName>
    </recommendedName>
</protein>
<reference evidence="2 3" key="1">
    <citation type="journal article" date="2012" name="PLoS ONE">
        <title>Genome sequence and transcriptome analysis of the radioresistant bacterium Deinococcus gobiensis: insights into the extreme environmental adaptations.</title>
        <authorList>
            <person name="Yuan M."/>
            <person name="Chen M."/>
            <person name="Zhang W."/>
            <person name="Lu W."/>
            <person name="Wang J."/>
            <person name="Yang M."/>
            <person name="Zhao P."/>
            <person name="Tang R."/>
            <person name="Li X."/>
            <person name="Hao Y."/>
            <person name="Zhou Z."/>
            <person name="Zhan Y."/>
            <person name="Yu H."/>
            <person name="Teng C."/>
            <person name="Yan Y."/>
            <person name="Ping S."/>
            <person name="Wang Y."/>
            <person name="Lin M."/>
        </authorList>
    </citation>
    <scope>NUCLEOTIDE SEQUENCE [LARGE SCALE GENOMIC DNA]</scope>
    <source>
        <strain evidence="2 3">I-0</strain>
    </source>
</reference>
<organism evidence="2 3">
    <name type="scientific">Deinococcus gobiensis (strain DSM 21396 / JCM 16679 / CGMCC 1.7299 / I-0)</name>
    <dbReference type="NCBI Taxonomy" id="745776"/>
    <lineage>
        <taxon>Bacteria</taxon>
        <taxon>Thermotogati</taxon>
        <taxon>Deinococcota</taxon>
        <taxon>Deinococci</taxon>
        <taxon>Deinococcales</taxon>
        <taxon>Deinococcaceae</taxon>
        <taxon>Deinococcus</taxon>
    </lineage>
</organism>
<dbReference type="Pfam" id="PF13649">
    <property type="entry name" value="Methyltransf_25"/>
    <property type="match status" value="1"/>
</dbReference>
<dbReference type="AlphaFoldDB" id="H8GTW9"/>
<dbReference type="Gene3D" id="3.40.50.150">
    <property type="entry name" value="Vaccinia Virus protein VP39"/>
    <property type="match status" value="1"/>
</dbReference>
<dbReference type="HOGENOM" id="CLU_1243645_0_0_0"/>
<dbReference type="PATRIC" id="fig|745776.4.peg.2750"/>
<dbReference type="KEGG" id="dgo:DGo_CA2682"/>
<name>H8GTW9_DEIGI</name>
<dbReference type="EMBL" id="CP002191">
    <property type="protein sequence ID" value="AFD26609.1"/>
    <property type="molecule type" value="Genomic_DNA"/>
</dbReference>